<organism evidence="1 2">
    <name type="scientific">Thelephora ganbajun</name>
    <name type="common">Ganba fungus</name>
    <dbReference type="NCBI Taxonomy" id="370292"/>
    <lineage>
        <taxon>Eukaryota</taxon>
        <taxon>Fungi</taxon>
        <taxon>Dikarya</taxon>
        <taxon>Basidiomycota</taxon>
        <taxon>Agaricomycotina</taxon>
        <taxon>Agaricomycetes</taxon>
        <taxon>Thelephorales</taxon>
        <taxon>Thelephoraceae</taxon>
        <taxon>Thelephora</taxon>
    </lineage>
</organism>
<protein>
    <submittedName>
        <fullName evidence="1">Signal recognition particle binding protein</fullName>
    </submittedName>
</protein>
<name>A0ACB6ZUC9_THEGA</name>
<keyword evidence="2" id="KW-1185">Reference proteome</keyword>
<reference evidence="1" key="1">
    <citation type="submission" date="2019-10" db="EMBL/GenBank/DDBJ databases">
        <authorList>
            <consortium name="DOE Joint Genome Institute"/>
            <person name="Kuo A."/>
            <person name="Miyauchi S."/>
            <person name="Kiss E."/>
            <person name="Drula E."/>
            <person name="Kohler A."/>
            <person name="Sanchez-Garcia M."/>
            <person name="Andreopoulos B."/>
            <person name="Barry K.W."/>
            <person name="Bonito G."/>
            <person name="Buee M."/>
            <person name="Carver A."/>
            <person name="Chen C."/>
            <person name="Cichocki N."/>
            <person name="Clum A."/>
            <person name="Culley D."/>
            <person name="Crous P.W."/>
            <person name="Fauchery L."/>
            <person name="Girlanda M."/>
            <person name="Hayes R."/>
            <person name="Keri Z."/>
            <person name="Labutti K."/>
            <person name="Lipzen A."/>
            <person name="Lombard V."/>
            <person name="Magnuson J."/>
            <person name="Maillard F."/>
            <person name="Morin E."/>
            <person name="Murat C."/>
            <person name="Nolan M."/>
            <person name="Ohm R."/>
            <person name="Pangilinan J."/>
            <person name="Pereira M."/>
            <person name="Perotto S."/>
            <person name="Peter M."/>
            <person name="Riley R."/>
            <person name="Sitrit Y."/>
            <person name="Stielow B."/>
            <person name="Szollosi G."/>
            <person name="Zifcakova L."/>
            <person name="Stursova M."/>
            <person name="Spatafora J.W."/>
            <person name="Tedersoo L."/>
            <person name="Vaario L.-M."/>
            <person name="Yamada A."/>
            <person name="Yan M."/>
            <person name="Wang P."/>
            <person name="Xu J."/>
            <person name="Bruns T."/>
            <person name="Baldrian P."/>
            <person name="Vilgalys R."/>
            <person name="Henrissat B."/>
            <person name="Grigoriev I.V."/>
            <person name="Hibbett D."/>
            <person name="Nagy L.G."/>
            <person name="Martin F.M."/>
        </authorList>
    </citation>
    <scope>NUCLEOTIDE SEQUENCE</scope>
    <source>
        <strain evidence="1">P2</strain>
    </source>
</reference>
<dbReference type="EMBL" id="MU117966">
    <property type="protein sequence ID" value="KAF9652928.1"/>
    <property type="molecule type" value="Genomic_DNA"/>
</dbReference>
<accession>A0ACB6ZUC9</accession>
<evidence type="ECO:0000313" key="2">
    <source>
        <dbReference type="Proteomes" id="UP000886501"/>
    </source>
</evidence>
<evidence type="ECO:0000313" key="1">
    <source>
        <dbReference type="EMBL" id="KAF9652928.1"/>
    </source>
</evidence>
<gene>
    <name evidence="1" type="ORF">BDM02DRAFT_3088156</name>
</gene>
<reference evidence="1" key="2">
    <citation type="journal article" date="2020" name="Nat. Commun.">
        <title>Large-scale genome sequencing of mycorrhizal fungi provides insights into the early evolution of symbiotic traits.</title>
        <authorList>
            <person name="Miyauchi S."/>
            <person name="Kiss E."/>
            <person name="Kuo A."/>
            <person name="Drula E."/>
            <person name="Kohler A."/>
            <person name="Sanchez-Garcia M."/>
            <person name="Morin E."/>
            <person name="Andreopoulos B."/>
            <person name="Barry K.W."/>
            <person name="Bonito G."/>
            <person name="Buee M."/>
            <person name="Carver A."/>
            <person name="Chen C."/>
            <person name="Cichocki N."/>
            <person name="Clum A."/>
            <person name="Culley D."/>
            <person name="Crous P.W."/>
            <person name="Fauchery L."/>
            <person name="Girlanda M."/>
            <person name="Hayes R.D."/>
            <person name="Keri Z."/>
            <person name="LaButti K."/>
            <person name="Lipzen A."/>
            <person name="Lombard V."/>
            <person name="Magnuson J."/>
            <person name="Maillard F."/>
            <person name="Murat C."/>
            <person name="Nolan M."/>
            <person name="Ohm R.A."/>
            <person name="Pangilinan J."/>
            <person name="Pereira M.F."/>
            <person name="Perotto S."/>
            <person name="Peter M."/>
            <person name="Pfister S."/>
            <person name="Riley R."/>
            <person name="Sitrit Y."/>
            <person name="Stielow J.B."/>
            <person name="Szollosi G."/>
            <person name="Zifcakova L."/>
            <person name="Stursova M."/>
            <person name="Spatafora J.W."/>
            <person name="Tedersoo L."/>
            <person name="Vaario L.M."/>
            <person name="Yamada A."/>
            <person name="Yan M."/>
            <person name="Wang P."/>
            <person name="Xu J."/>
            <person name="Bruns T."/>
            <person name="Baldrian P."/>
            <person name="Vilgalys R."/>
            <person name="Dunand C."/>
            <person name="Henrissat B."/>
            <person name="Grigoriev I.V."/>
            <person name="Hibbett D."/>
            <person name="Nagy L.G."/>
            <person name="Martin F.M."/>
        </authorList>
    </citation>
    <scope>NUCLEOTIDE SEQUENCE</scope>
    <source>
        <strain evidence="1">P2</strain>
    </source>
</reference>
<dbReference type="Proteomes" id="UP000886501">
    <property type="component" value="Unassembled WGS sequence"/>
</dbReference>
<sequence length="679" mass="73726">MLDHCSISHKGGIVLWSRSFTPAASQLASSAASPVNSLVRDTLIEGKTAEDHYEKDGYAVRWTFFNELELIFVVAYQRILQLTYVEDLLAALKSVFIKLFEPFLRSFVASLHTINAGKAVPAGIPTSWDFTQVFKDWDQMFDKLLKNFEDKAAQERRSRNKPSVQRITGDTTPPSDGPSTIPSQSEDNATDERKIARNVQALKNRLRGRGGRRVSGRGGAQRFDSGSGRDSHPGSDSDTPAVATKKKKAKVGRKWGDEVPTEGDMASLDYSSDKPGGNNPASPSKVDVSGLVDRASFGTRTVDGMYEVKDWEFGNKGEKGDEMDKFISQALDSVSLKEKGQASTGTFGSSFGSLFARLTGSKTLTEEDLKPILEGMKQHLMKKNVAKEIAEKVCEGVGESLVGQKVGGFQTTNAAFRSALATSITRILTPKTSTDLLLSIRTKLSSSLPSTQQRMPYSITFVGVNGVGKSTNLSKVCFWLIQNGMKVLIAACDTFRSGAVEQLRVHVRNLSMLGVDGPTGSKGRVELFEKGYGKDAAGIAKEAIAYARDNEFDVVLIDTAGRMQDNEPLMRALAKLVAINSPDKILFVGEALVGNEAVDQLTKFDRALKDFSAASGTGKERGIDGMLVTKWDTVDDKVGAALSMTYVTGQPIVFVGCGQTYTDLRQLRVENVVEAILGD</sequence>
<comment type="caution">
    <text evidence="1">The sequence shown here is derived from an EMBL/GenBank/DDBJ whole genome shotgun (WGS) entry which is preliminary data.</text>
</comment>
<proteinExistence type="predicted"/>